<dbReference type="InterPro" id="IPR006094">
    <property type="entry name" value="Oxid_FAD_bind_N"/>
</dbReference>
<proteinExistence type="predicted"/>
<dbReference type="Pfam" id="PF01565">
    <property type="entry name" value="FAD_binding_4"/>
    <property type="match status" value="1"/>
</dbReference>
<sequence>MSPNGLSFSEPGMVSMAGMNRLLSVDVEKKQATFQAGATVSDVVKKLRPYGLTLQNFASISEQQLGGLIQVGAHGTGATIPPMEEQVVELNMVCPGTGPNVLSREKSPDLFRIVLVGLGSFGIISDVTLQCVPEHNLEEITTVHTRSEVKRNHSTWLKENRHLRYMWIPYTDKVVVVKCNPHSSEPPYTHHTYFNNKAKEDFNSTMQEVLKSKGMEPQVDLPFTQIRDDLLSPPTCQNISFVNELESRYWESIEGSRVGRSSNILGFDCGGHQLVSEVAFPCGTIDKPDGTDIEFVEQVLKVIERNKIPAPSPIEQRWTAASGALFSPAFSTDPKKIFSWVGIIMYLPAASSVEEMKQIMEQFHTYKKLCRDNIWDNYNAKEHWAKLEMPTDPQEKKRVANRIQSQYDVETWSRTLYLLDPRHKLMNEFVAFIVGKSKRR</sequence>
<dbReference type="InterPro" id="IPR036318">
    <property type="entry name" value="FAD-bd_PCMH-like_sf"/>
</dbReference>
<dbReference type="PROSITE" id="PS51387">
    <property type="entry name" value="FAD_PCMH"/>
    <property type="match status" value="1"/>
</dbReference>
<dbReference type="EMBL" id="GIBP01002267">
    <property type="protein sequence ID" value="NDV31236.1"/>
    <property type="molecule type" value="Transcribed_RNA"/>
</dbReference>
<dbReference type="GO" id="GO:0071949">
    <property type="term" value="F:FAD binding"/>
    <property type="evidence" value="ECO:0007669"/>
    <property type="project" value="InterPro"/>
</dbReference>
<accession>A0A6B2L2Q7</accession>
<dbReference type="GO" id="GO:0016020">
    <property type="term" value="C:membrane"/>
    <property type="evidence" value="ECO:0007669"/>
    <property type="project" value="InterPro"/>
</dbReference>
<dbReference type="PANTHER" id="PTHR43762">
    <property type="entry name" value="L-GULONOLACTONE OXIDASE"/>
    <property type="match status" value="1"/>
</dbReference>
<feature type="domain" description="FAD-binding PCMH-type" evidence="2">
    <location>
        <begin position="1"/>
        <end position="134"/>
    </location>
</feature>
<dbReference type="PANTHER" id="PTHR43762:SF1">
    <property type="entry name" value="D-ARABINONO-1,4-LACTONE OXIDASE"/>
    <property type="match status" value="1"/>
</dbReference>
<evidence type="ECO:0000256" key="1">
    <source>
        <dbReference type="ARBA" id="ARBA00023002"/>
    </source>
</evidence>
<reference evidence="3" key="1">
    <citation type="journal article" date="2020" name="J. Eukaryot. Microbiol.">
        <title>De novo Sequencing, Assembly and Annotation of the Transcriptome for the Free-Living Testate Amoeba Arcella intermedia.</title>
        <authorList>
            <person name="Ribeiro G.M."/>
            <person name="Porfirio-Sousa A.L."/>
            <person name="Maurer-Alcala X.X."/>
            <person name="Katz L.A."/>
            <person name="Lahr D.J.G."/>
        </authorList>
    </citation>
    <scope>NUCLEOTIDE SEQUENCE</scope>
</reference>
<dbReference type="InterPro" id="IPR016169">
    <property type="entry name" value="FAD-bd_PCMH_sub2"/>
</dbReference>
<protein>
    <recommendedName>
        <fullName evidence="2">FAD-binding PCMH-type domain-containing protein</fullName>
    </recommendedName>
</protein>
<dbReference type="Pfam" id="PF04030">
    <property type="entry name" value="ALO"/>
    <property type="match status" value="1"/>
</dbReference>
<organism evidence="3">
    <name type="scientific">Arcella intermedia</name>
    <dbReference type="NCBI Taxonomy" id="1963864"/>
    <lineage>
        <taxon>Eukaryota</taxon>
        <taxon>Amoebozoa</taxon>
        <taxon>Tubulinea</taxon>
        <taxon>Elardia</taxon>
        <taxon>Arcellinida</taxon>
        <taxon>Sphaerothecina</taxon>
        <taxon>Arcellidae</taxon>
        <taxon>Arcella</taxon>
    </lineage>
</organism>
<dbReference type="PIRSF" id="PIRSF000136">
    <property type="entry name" value="LGO_GLO"/>
    <property type="match status" value="1"/>
</dbReference>
<keyword evidence="1" id="KW-0560">Oxidoreductase</keyword>
<name>A0A6B2L2Q7_9EUKA</name>
<dbReference type="InterPro" id="IPR016166">
    <property type="entry name" value="FAD-bd_PCMH"/>
</dbReference>
<dbReference type="InterPro" id="IPR007173">
    <property type="entry name" value="ALO_C"/>
</dbReference>
<dbReference type="InterPro" id="IPR010031">
    <property type="entry name" value="FAD_lactone_oxidase-like"/>
</dbReference>
<dbReference type="Gene3D" id="3.30.465.10">
    <property type="match status" value="1"/>
</dbReference>
<dbReference type="AlphaFoldDB" id="A0A6B2L2Q7"/>
<dbReference type="SUPFAM" id="SSF56176">
    <property type="entry name" value="FAD-binding/transporter-associated domain-like"/>
    <property type="match status" value="1"/>
</dbReference>
<dbReference type="GO" id="GO:0003885">
    <property type="term" value="F:D-arabinono-1,4-lactone oxidase activity"/>
    <property type="evidence" value="ECO:0007669"/>
    <property type="project" value="InterPro"/>
</dbReference>
<evidence type="ECO:0000259" key="2">
    <source>
        <dbReference type="PROSITE" id="PS51387"/>
    </source>
</evidence>
<evidence type="ECO:0000313" key="3">
    <source>
        <dbReference type="EMBL" id="NDV31236.1"/>
    </source>
</evidence>